<organism evidence="1 2">
    <name type="scientific">Enterococcus rivorum</name>
    <dbReference type="NCBI Taxonomy" id="762845"/>
    <lineage>
        <taxon>Bacteria</taxon>
        <taxon>Bacillati</taxon>
        <taxon>Bacillota</taxon>
        <taxon>Bacilli</taxon>
        <taxon>Lactobacillales</taxon>
        <taxon>Enterococcaceae</taxon>
        <taxon>Enterococcus</taxon>
    </lineage>
</organism>
<dbReference type="STRING" id="762845.BCR26_08535"/>
<dbReference type="Proteomes" id="UP000095256">
    <property type="component" value="Unassembled WGS sequence"/>
</dbReference>
<name>A0A1E5L0U7_9ENTE</name>
<accession>A0A1E5L0U7</accession>
<dbReference type="OrthoDB" id="2185060at2"/>
<gene>
    <name evidence="1" type="ORF">BCR26_08535</name>
</gene>
<protein>
    <submittedName>
        <fullName evidence="1">Uncharacterized protein</fullName>
    </submittedName>
</protein>
<dbReference type="EMBL" id="MIEK01000004">
    <property type="protein sequence ID" value="OEH83704.1"/>
    <property type="molecule type" value="Genomic_DNA"/>
</dbReference>
<dbReference type="AlphaFoldDB" id="A0A1E5L0U7"/>
<evidence type="ECO:0000313" key="1">
    <source>
        <dbReference type="EMBL" id="OEH83704.1"/>
    </source>
</evidence>
<dbReference type="RefSeq" id="WP_069697388.1">
    <property type="nucleotide sequence ID" value="NZ_JAGGMA010000008.1"/>
</dbReference>
<evidence type="ECO:0000313" key="2">
    <source>
        <dbReference type="Proteomes" id="UP000095256"/>
    </source>
</evidence>
<sequence length="143" mass="16677">MGNIDEFIAEWQGSSDEVYSEHIDFFINKLTYNYEDCIAIMKEVRTKLNYRALNDSKLMIRIQCGHSKKIQDWGQQFWQLVDASLTPPELFIGKGDSFKSCVSSRQIDYSKQIENIENYVVFYPIEGGFVRCLDLIEKEVPDV</sequence>
<reference evidence="1 2" key="1">
    <citation type="submission" date="2016-09" db="EMBL/GenBank/DDBJ databases">
        <authorList>
            <person name="Capua I."/>
            <person name="De Benedictis P."/>
            <person name="Joannis T."/>
            <person name="Lombin L.H."/>
            <person name="Cattoli G."/>
        </authorList>
    </citation>
    <scope>NUCLEOTIDE SEQUENCE [LARGE SCALE GENOMIC DNA]</scope>
    <source>
        <strain evidence="1 2">LMG 25899</strain>
    </source>
</reference>
<proteinExistence type="predicted"/>
<keyword evidence="2" id="KW-1185">Reference proteome</keyword>
<comment type="caution">
    <text evidence="1">The sequence shown here is derived from an EMBL/GenBank/DDBJ whole genome shotgun (WGS) entry which is preliminary data.</text>
</comment>